<dbReference type="Proteomes" id="UP000604730">
    <property type="component" value="Unassembled WGS sequence"/>
</dbReference>
<dbReference type="RefSeq" id="WP_208427780.1">
    <property type="nucleotide sequence ID" value="NZ_JAEPRJ010000001.1"/>
</dbReference>
<keyword evidence="3" id="KW-1185">Reference proteome</keyword>
<dbReference type="InterPro" id="IPR008964">
    <property type="entry name" value="Invasin/intimin_cell_adhesion"/>
</dbReference>
<gene>
    <name evidence="2" type="ORF">JJN12_00100</name>
</gene>
<comment type="caution">
    <text evidence="2">The sequence shown here is derived from an EMBL/GenBank/DDBJ whole genome shotgun (WGS) entry which is preliminary data.</text>
</comment>
<name>A0ABS1IWC4_9FIRM</name>
<sequence>MKKLSILSILTIAMLLMTGLLWTAPVQAAKPKLNKSSINLHIEQGYSLKIKGLDKKLTVKWSAGNKKIATVSLKGVVKGNSSGKTVVYAKVYNKNKLKYTLKANVKVDNKGYATTQALLVALLKNKKVNDIIVQGKAKFTIPKGNFGKNLESVGDGLSLKVSEGSSLNSVIITGSKAVKIGVAGQLSYLYARKDNAKISLKSSGKKAIVHTVFLENPAKLDFVSDSKKEPCNIYVLAKSDIRISGKNKKKDVVAINDSAEETKVTANKSITLFADARTTLVVNSGAKDSKITTLDYKTPITVTNNTGTSLLVSTPSGKKTVEAGKTHTVTGKN</sequence>
<feature type="signal peptide" evidence="1">
    <location>
        <begin position="1"/>
        <end position="28"/>
    </location>
</feature>
<reference evidence="2 3" key="1">
    <citation type="submission" date="2021-01" db="EMBL/GenBank/DDBJ databases">
        <title>Isolation and description of Catonella massiliensis sp. nov., a novel Catonella species, isolated from a stable periodontitis subject.</title>
        <authorList>
            <person name="Antezack A."/>
            <person name="Boxberger M."/>
            <person name="La Scola B."/>
            <person name="Monnet-Corti V."/>
        </authorList>
    </citation>
    <scope>NUCLEOTIDE SEQUENCE [LARGE SCALE GENOMIC DNA]</scope>
    <source>
        <strain evidence="2 3">Marseille-Q4567</strain>
    </source>
</reference>
<proteinExistence type="predicted"/>
<dbReference type="Gene3D" id="2.60.40.1080">
    <property type="match status" value="1"/>
</dbReference>
<keyword evidence="1" id="KW-0732">Signal</keyword>
<dbReference type="EMBL" id="JAEPRJ010000001">
    <property type="protein sequence ID" value="MBK5896193.1"/>
    <property type="molecule type" value="Genomic_DNA"/>
</dbReference>
<evidence type="ECO:0000313" key="2">
    <source>
        <dbReference type="EMBL" id="MBK5896193.1"/>
    </source>
</evidence>
<evidence type="ECO:0000313" key="3">
    <source>
        <dbReference type="Proteomes" id="UP000604730"/>
    </source>
</evidence>
<feature type="chain" id="PRO_5046228143" description="BIG2 domain-containing protein" evidence="1">
    <location>
        <begin position="29"/>
        <end position="333"/>
    </location>
</feature>
<evidence type="ECO:0000256" key="1">
    <source>
        <dbReference type="SAM" id="SignalP"/>
    </source>
</evidence>
<evidence type="ECO:0008006" key="4">
    <source>
        <dbReference type="Google" id="ProtNLM"/>
    </source>
</evidence>
<dbReference type="SUPFAM" id="SSF49373">
    <property type="entry name" value="Invasin/intimin cell-adhesion fragments"/>
    <property type="match status" value="1"/>
</dbReference>
<organism evidence="2 3">
    <name type="scientific">Catonella massiliensis</name>
    <dbReference type="NCBI Taxonomy" id="2799636"/>
    <lineage>
        <taxon>Bacteria</taxon>
        <taxon>Bacillati</taxon>
        <taxon>Bacillota</taxon>
        <taxon>Clostridia</taxon>
        <taxon>Lachnospirales</taxon>
        <taxon>Lachnospiraceae</taxon>
        <taxon>Catonella</taxon>
    </lineage>
</organism>
<protein>
    <recommendedName>
        <fullName evidence="4">BIG2 domain-containing protein</fullName>
    </recommendedName>
</protein>
<accession>A0ABS1IWC4</accession>